<dbReference type="AlphaFoldDB" id="A0A1X1RF29"/>
<dbReference type="STRING" id="1793.AWC04_08765"/>
<feature type="signal peptide" evidence="1">
    <location>
        <begin position="1"/>
        <end position="24"/>
    </location>
</feature>
<dbReference type="Gene3D" id="3.30.1380.10">
    <property type="match status" value="1"/>
</dbReference>
<proteinExistence type="predicted"/>
<dbReference type="InterPro" id="IPR052179">
    <property type="entry name" value="DD-CPase-like"/>
</dbReference>
<dbReference type="GO" id="GO:0006508">
    <property type="term" value="P:proteolysis"/>
    <property type="evidence" value="ECO:0007669"/>
    <property type="project" value="InterPro"/>
</dbReference>
<evidence type="ECO:0000256" key="1">
    <source>
        <dbReference type="SAM" id="SignalP"/>
    </source>
</evidence>
<dbReference type="GO" id="GO:0008233">
    <property type="term" value="F:peptidase activity"/>
    <property type="evidence" value="ECO:0007669"/>
    <property type="project" value="InterPro"/>
</dbReference>
<dbReference type="SUPFAM" id="SSF55166">
    <property type="entry name" value="Hedgehog/DD-peptidase"/>
    <property type="match status" value="1"/>
</dbReference>
<sequence length="171" mass="17524">MATAAAGALAVVALAGPASVPAPASATAAIRLVDNTGALTPFDTADPSVGRLDPALLSAIQQAAAAAATEGIAMTVTSGWRTPEFQQQLLDDAIATYGSYAAARQYVQTPEHSRHVTGQAVDIGGYGANQWLIDNGARFGLCRIYANEMWHFELATDAAGRCPALLPNAAA</sequence>
<comment type="caution">
    <text evidence="3">The sequence shown here is derived from an EMBL/GenBank/DDBJ whole genome shotgun (WGS) entry which is preliminary data.</text>
</comment>
<dbReference type="Pfam" id="PF02557">
    <property type="entry name" value="VanY"/>
    <property type="match status" value="1"/>
</dbReference>
<evidence type="ECO:0000259" key="2">
    <source>
        <dbReference type="Pfam" id="PF02557"/>
    </source>
</evidence>
<keyword evidence="1" id="KW-0732">Signal</keyword>
<keyword evidence="4" id="KW-1185">Reference proteome</keyword>
<name>A0A1X1RF29_MYCFA</name>
<feature type="chain" id="PRO_5013185427" evidence="1">
    <location>
        <begin position="25"/>
        <end position="171"/>
    </location>
</feature>
<dbReference type="EMBL" id="LQOJ01000031">
    <property type="protein sequence ID" value="ORV04368.1"/>
    <property type="molecule type" value="Genomic_DNA"/>
</dbReference>
<reference evidence="3 4" key="1">
    <citation type="submission" date="2016-01" db="EMBL/GenBank/DDBJ databases">
        <title>The new phylogeny of the genus Mycobacterium.</title>
        <authorList>
            <person name="Tarcisio F."/>
            <person name="Conor M."/>
            <person name="Antonella G."/>
            <person name="Elisabetta G."/>
            <person name="Giulia F.S."/>
            <person name="Sara T."/>
            <person name="Anna F."/>
            <person name="Clotilde B."/>
            <person name="Roberto B."/>
            <person name="Veronica D.S."/>
            <person name="Fabio R."/>
            <person name="Monica P."/>
            <person name="Olivier J."/>
            <person name="Enrico T."/>
            <person name="Nicola S."/>
        </authorList>
    </citation>
    <scope>NUCLEOTIDE SEQUENCE [LARGE SCALE GENOMIC DNA]</scope>
    <source>
        <strain evidence="3 4">DSM 44179</strain>
    </source>
</reference>
<dbReference type="PANTHER" id="PTHR34385:SF1">
    <property type="entry name" value="PEPTIDOGLYCAN L-ALANYL-D-GLUTAMATE ENDOPEPTIDASE CWLK"/>
    <property type="match status" value="1"/>
</dbReference>
<dbReference type="InterPro" id="IPR003709">
    <property type="entry name" value="VanY-like_core_dom"/>
</dbReference>
<dbReference type="PANTHER" id="PTHR34385">
    <property type="entry name" value="D-ALANYL-D-ALANINE CARBOXYPEPTIDASE"/>
    <property type="match status" value="1"/>
</dbReference>
<evidence type="ECO:0000313" key="4">
    <source>
        <dbReference type="Proteomes" id="UP000193484"/>
    </source>
</evidence>
<dbReference type="InterPro" id="IPR009045">
    <property type="entry name" value="Zn_M74/Hedgehog-like"/>
</dbReference>
<feature type="domain" description="D-alanyl-D-alanine carboxypeptidase-like core" evidence="2">
    <location>
        <begin position="52"/>
        <end position="135"/>
    </location>
</feature>
<protein>
    <submittedName>
        <fullName evidence="3">Peptidase</fullName>
    </submittedName>
</protein>
<evidence type="ECO:0000313" key="3">
    <source>
        <dbReference type="EMBL" id="ORV04368.1"/>
    </source>
</evidence>
<dbReference type="CDD" id="cd14846">
    <property type="entry name" value="Peptidase_M15_like"/>
    <property type="match status" value="1"/>
</dbReference>
<gene>
    <name evidence="3" type="ORF">AWC04_08765</name>
</gene>
<accession>A0A1X1RF29</accession>
<organism evidence="3 4">
    <name type="scientific">Mycolicibacterium fallax</name>
    <name type="common">Mycobacterium fallax</name>
    <dbReference type="NCBI Taxonomy" id="1793"/>
    <lineage>
        <taxon>Bacteria</taxon>
        <taxon>Bacillati</taxon>
        <taxon>Actinomycetota</taxon>
        <taxon>Actinomycetes</taxon>
        <taxon>Mycobacteriales</taxon>
        <taxon>Mycobacteriaceae</taxon>
        <taxon>Mycolicibacterium</taxon>
    </lineage>
</organism>
<dbReference type="Proteomes" id="UP000193484">
    <property type="component" value="Unassembled WGS sequence"/>
</dbReference>